<comment type="caution">
    <text evidence="3">The sequence shown here is derived from an EMBL/GenBank/DDBJ whole genome shotgun (WGS) entry which is preliminary data.</text>
</comment>
<evidence type="ECO:0000256" key="1">
    <source>
        <dbReference type="SAM" id="MobiDB-lite"/>
    </source>
</evidence>
<feature type="compositionally biased region" description="Basic and acidic residues" evidence="1">
    <location>
        <begin position="105"/>
        <end position="123"/>
    </location>
</feature>
<gene>
    <name evidence="3" type="ORF">ASNO1_45470</name>
</gene>
<sequence>MKKVMSLPAPARRRRAPRGLTLIEISIALAIAAVMFAAVTIGIGAITGAKAKGSATELAGVIRSLYDSAALSGKTCRLVFEIPDPKREQPTRYHAECAAGGVTTSRDRDAALRDEARDRERTARAGNNGGDTRKNYTRAEGSQPSAQELMEEEKNRIESQSTFSAYTAEEISPKELPAGVAVSVWTRQQREPVESGVAYLYFFPQGYTEKAMVFLRQGDNAWTLDVSPLTGKVFIAPEALEVPRS</sequence>
<reference evidence="3 4" key="1">
    <citation type="journal article" date="2024" name="Arch. Microbiol.">
        <title>Corallococcus caeni sp. nov., a novel myxobacterium isolated from activated sludge.</title>
        <authorList>
            <person name="Tomita S."/>
            <person name="Nakai R."/>
            <person name="Kuroda K."/>
            <person name="Kurashita H."/>
            <person name="Hatamoto M."/>
            <person name="Yamaguchi T."/>
            <person name="Narihiro T."/>
        </authorList>
    </citation>
    <scope>NUCLEOTIDE SEQUENCE [LARGE SCALE GENOMIC DNA]</scope>
    <source>
        <strain evidence="3 4">NO1</strain>
    </source>
</reference>
<keyword evidence="2" id="KW-0472">Membrane</keyword>
<protein>
    <recommendedName>
        <fullName evidence="5">Prepilin-type N-terminal cleavage/methylation domain-containing protein</fullName>
    </recommendedName>
</protein>
<feature type="region of interest" description="Disordered" evidence="1">
    <location>
        <begin position="104"/>
        <end position="146"/>
    </location>
</feature>
<dbReference type="PROSITE" id="PS00409">
    <property type="entry name" value="PROKAR_NTER_METHYL"/>
    <property type="match status" value="1"/>
</dbReference>
<dbReference type="InterPro" id="IPR012902">
    <property type="entry name" value="N_methyl_site"/>
</dbReference>
<keyword evidence="2" id="KW-1133">Transmembrane helix</keyword>
<feature type="transmembrane region" description="Helical" evidence="2">
    <location>
        <begin position="21"/>
        <end position="46"/>
    </location>
</feature>
<name>A0ABQ6QXC6_9BACT</name>
<keyword evidence="4" id="KW-1185">Reference proteome</keyword>
<dbReference type="Proteomes" id="UP001342631">
    <property type="component" value="Unassembled WGS sequence"/>
</dbReference>
<accession>A0ABQ6QXC6</accession>
<evidence type="ECO:0000313" key="3">
    <source>
        <dbReference type="EMBL" id="GMU08294.1"/>
    </source>
</evidence>
<evidence type="ECO:0008006" key="5">
    <source>
        <dbReference type="Google" id="ProtNLM"/>
    </source>
</evidence>
<proteinExistence type="predicted"/>
<organism evidence="3 4">
    <name type="scientific">Corallococcus caeni</name>
    <dbReference type="NCBI Taxonomy" id="3082388"/>
    <lineage>
        <taxon>Bacteria</taxon>
        <taxon>Pseudomonadati</taxon>
        <taxon>Myxococcota</taxon>
        <taxon>Myxococcia</taxon>
        <taxon>Myxococcales</taxon>
        <taxon>Cystobacterineae</taxon>
        <taxon>Myxococcaceae</taxon>
        <taxon>Corallococcus</taxon>
    </lineage>
</organism>
<dbReference type="EMBL" id="BTTX01000004">
    <property type="protein sequence ID" value="GMU08294.1"/>
    <property type="molecule type" value="Genomic_DNA"/>
</dbReference>
<dbReference type="NCBIfam" id="TIGR02532">
    <property type="entry name" value="IV_pilin_GFxxxE"/>
    <property type="match status" value="1"/>
</dbReference>
<dbReference type="Pfam" id="PF07963">
    <property type="entry name" value="N_methyl"/>
    <property type="match status" value="1"/>
</dbReference>
<evidence type="ECO:0000313" key="4">
    <source>
        <dbReference type="Proteomes" id="UP001342631"/>
    </source>
</evidence>
<evidence type="ECO:0000256" key="2">
    <source>
        <dbReference type="SAM" id="Phobius"/>
    </source>
</evidence>
<keyword evidence="2" id="KW-0812">Transmembrane</keyword>